<dbReference type="AlphaFoldDB" id="A0A9X2GZU4"/>
<evidence type="ECO:0000313" key="2">
    <source>
        <dbReference type="Proteomes" id="UP001139722"/>
    </source>
</evidence>
<reference evidence="1" key="1">
    <citation type="submission" date="2022-06" db="EMBL/GenBank/DDBJ databases">
        <title>Sequencing the genomes of 1000 actinobacteria strains.</title>
        <authorList>
            <person name="Klenk H.-P."/>
        </authorList>
    </citation>
    <scope>NUCLEOTIDE SEQUENCE</scope>
    <source>
        <strain evidence="1">DSM 22016</strain>
    </source>
</reference>
<organism evidence="1 2">
    <name type="scientific">Agromyces terreus</name>
    <dbReference type="NCBI Taxonomy" id="424795"/>
    <lineage>
        <taxon>Bacteria</taxon>
        <taxon>Bacillati</taxon>
        <taxon>Actinomycetota</taxon>
        <taxon>Actinomycetes</taxon>
        <taxon>Micrococcales</taxon>
        <taxon>Microbacteriaceae</taxon>
        <taxon>Agromyces</taxon>
    </lineage>
</organism>
<dbReference type="OrthoDB" id="5517693at2"/>
<keyword evidence="2" id="KW-1185">Reference proteome</keyword>
<dbReference type="EMBL" id="JAMZDY010000001">
    <property type="protein sequence ID" value="MCP2370363.1"/>
    <property type="molecule type" value="Genomic_DNA"/>
</dbReference>
<name>A0A9X2GZU4_9MICO</name>
<evidence type="ECO:0000313" key="1">
    <source>
        <dbReference type="EMBL" id="MCP2370363.1"/>
    </source>
</evidence>
<protein>
    <recommendedName>
        <fullName evidence="3">Transcriptional regulator, AbiEi antitoxin, Type IV TA system</fullName>
    </recommendedName>
</protein>
<comment type="caution">
    <text evidence="1">The sequence shown here is derived from an EMBL/GenBank/DDBJ whole genome shotgun (WGS) entry which is preliminary data.</text>
</comment>
<accession>A0A9X2GZU4</accession>
<gene>
    <name evidence="1" type="ORF">BJ978_001039</name>
</gene>
<dbReference type="RefSeq" id="WP_156998471.1">
    <property type="nucleotide sequence ID" value="NZ_JAMZDY010000001.1"/>
</dbReference>
<evidence type="ECO:0008006" key="3">
    <source>
        <dbReference type="Google" id="ProtNLM"/>
    </source>
</evidence>
<sequence length="337" mass="36513">MADAPHPFPPLIVVREPDRISASTRELARRAATGTVTRVRAGVYVDTAAWRALRVYEQQLLRIAAVVRTRREPPVLCGPSAAAILGLPLFGVPSSDVHLLAFGGVAPPSGRGIRWHRGVVAEASVIEVAGFRVTDVARTTLDLACSLPLLKSLPAVDRALRAEVLAAPLAYVDGRLERAPGTPLRGVGRERLLESLAAAKGARGVAVARRTVEFGDPGAASPGESVSRGQIRLLGFPRPNTQTAFARADQPGRDIVDFDWPDFGTSGEFDGKVKYTRDEYLAGRDAGEVMWLEKQRERRLKRGHGRDVARWVWSDITGYADGLRRELLAAGLPRARS</sequence>
<dbReference type="Proteomes" id="UP001139722">
    <property type="component" value="Unassembled WGS sequence"/>
</dbReference>
<proteinExistence type="predicted"/>